<accession>A0ABP0GW94</accession>
<evidence type="ECO:0000313" key="2">
    <source>
        <dbReference type="EMBL" id="CAK8695593.1"/>
    </source>
</evidence>
<evidence type="ECO:0000313" key="3">
    <source>
        <dbReference type="Proteomes" id="UP001642483"/>
    </source>
</evidence>
<reference evidence="2 3" key="1">
    <citation type="submission" date="2024-02" db="EMBL/GenBank/DDBJ databases">
        <authorList>
            <person name="Daric V."/>
            <person name="Darras S."/>
        </authorList>
    </citation>
    <scope>NUCLEOTIDE SEQUENCE [LARGE SCALE GENOMIC DNA]</scope>
</reference>
<evidence type="ECO:0000256" key="1">
    <source>
        <dbReference type="SAM" id="MobiDB-lite"/>
    </source>
</evidence>
<dbReference type="Proteomes" id="UP001642483">
    <property type="component" value="Unassembled WGS sequence"/>
</dbReference>
<dbReference type="EMBL" id="CAWYQH010000152">
    <property type="protein sequence ID" value="CAK8695593.1"/>
    <property type="molecule type" value="Genomic_DNA"/>
</dbReference>
<dbReference type="PROSITE" id="PS51257">
    <property type="entry name" value="PROKAR_LIPOPROTEIN"/>
    <property type="match status" value="1"/>
</dbReference>
<gene>
    <name evidence="2" type="ORF">CVLEPA_LOCUS28850</name>
</gene>
<name>A0ABP0GW94_CLALP</name>
<organism evidence="2 3">
    <name type="scientific">Clavelina lepadiformis</name>
    <name type="common">Light-bulb sea squirt</name>
    <name type="synonym">Ascidia lepadiformis</name>
    <dbReference type="NCBI Taxonomy" id="159417"/>
    <lineage>
        <taxon>Eukaryota</taxon>
        <taxon>Metazoa</taxon>
        <taxon>Chordata</taxon>
        <taxon>Tunicata</taxon>
        <taxon>Ascidiacea</taxon>
        <taxon>Aplousobranchia</taxon>
        <taxon>Clavelinidae</taxon>
        <taxon>Clavelina</taxon>
    </lineage>
</organism>
<feature type="region of interest" description="Disordered" evidence="1">
    <location>
        <begin position="67"/>
        <end position="96"/>
    </location>
</feature>
<protein>
    <submittedName>
        <fullName evidence="2">Uncharacterized protein</fullName>
    </submittedName>
</protein>
<keyword evidence="3" id="KW-1185">Reference proteome</keyword>
<sequence>MDRNFNDGNVGNNSMAFSSCKVCDDCNIGVKRKLYSQSENEKYLKKSRTDTEAVSRINRSNKVFMETNEELEDPRATASDVERSNLQENYPPPPSK</sequence>
<proteinExistence type="predicted"/>
<comment type="caution">
    <text evidence="2">The sequence shown here is derived from an EMBL/GenBank/DDBJ whole genome shotgun (WGS) entry which is preliminary data.</text>
</comment>